<evidence type="ECO:0000256" key="2">
    <source>
        <dbReference type="ARBA" id="ARBA00009706"/>
    </source>
</evidence>
<keyword evidence="6" id="KW-0325">Glycoprotein</keyword>
<feature type="transmembrane region" description="Helical" evidence="7">
    <location>
        <begin position="229"/>
        <end position="249"/>
    </location>
</feature>
<evidence type="ECO:0000256" key="6">
    <source>
        <dbReference type="ARBA" id="ARBA00023180"/>
    </source>
</evidence>
<sequence length="457" mass="52192">MISHEVMHVLCDIAANTKYGRHTTAVDTDLLYYLLRLYRYLAPTAQELKEKVPLYIMGKNRKRKPDKNVETNGFLVPKNADIELILVPVYQDDVQALPMYSTFSWIVDFVTFSLVVYSCSEVFRFFFPVNADINVSIIWILLSVFFVFQALANVTVSLFSGDKVEAERNLVISFALLFFLFSMMFTMFAEGFFDIGFNKAYESFSTSASAFFAASDVPFPAGVAERSPLLLFISLSVMFALLAGTLLFPNFRYARMYTNTVDEATRFYKFIYHLAFLSQAFSLMLFTHPVKNYLLYGPRKVLSEPGLESLRIMSVLLTMGARVAFRRAHLQSHLNMAADALARIRKQAGNINSMELQRMIFRYFSYINVAALQYFIPALLPALFALLLKTLGNYSWIGKEYPRTSPPVDAQRLASLQVLFNETVQRGIWSLFLVVTLLMNFSLSLIGVVYNSYFQKV</sequence>
<dbReference type="Proteomes" id="UP000050794">
    <property type="component" value="Unassembled WGS sequence"/>
</dbReference>
<dbReference type="PANTHER" id="PTHR13624">
    <property type="entry name" value="RE42071P"/>
    <property type="match status" value="1"/>
</dbReference>
<evidence type="ECO:0000256" key="4">
    <source>
        <dbReference type="ARBA" id="ARBA00022989"/>
    </source>
</evidence>
<reference evidence="10" key="1">
    <citation type="submission" date="2016-06" db="UniProtKB">
        <authorList>
            <consortium name="WormBaseParasite"/>
        </authorList>
    </citation>
    <scope>IDENTIFICATION</scope>
</reference>
<evidence type="ECO:0000256" key="7">
    <source>
        <dbReference type="SAM" id="Phobius"/>
    </source>
</evidence>
<evidence type="ECO:0000256" key="3">
    <source>
        <dbReference type="ARBA" id="ARBA00022692"/>
    </source>
</evidence>
<comment type="similarity">
    <text evidence="2">Belongs to the TMEM161 family.</text>
</comment>
<organism evidence="9 10">
    <name type="scientific">Toxocara canis</name>
    <name type="common">Canine roundworm</name>
    <dbReference type="NCBI Taxonomy" id="6265"/>
    <lineage>
        <taxon>Eukaryota</taxon>
        <taxon>Metazoa</taxon>
        <taxon>Ecdysozoa</taxon>
        <taxon>Nematoda</taxon>
        <taxon>Chromadorea</taxon>
        <taxon>Rhabditida</taxon>
        <taxon>Spirurina</taxon>
        <taxon>Ascaridomorpha</taxon>
        <taxon>Ascaridoidea</taxon>
        <taxon>Toxocaridae</taxon>
        <taxon>Toxocara</taxon>
    </lineage>
</organism>
<keyword evidence="9" id="KW-1185">Reference proteome</keyword>
<evidence type="ECO:0000256" key="5">
    <source>
        <dbReference type="ARBA" id="ARBA00023136"/>
    </source>
</evidence>
<keyword evidence="3 7" id="KW-0812">Transmembrane</keyword>
<feature type="transmembrane region" description="Helical" evidence="7">
    <location>
        <begin position="105"/>
        <end position="127"/>
    </location>
</feature>
<dbReference type="Pfam" id="PF10268">
    <property type="entry name" value="Tmemb_161AB"/>
    <property type="match status" value="2"/>
</dbReference>
<protein>
    <submittedName>
        <fullName evidence="10">Transmembrane protein 161B</fullName>
    </submittedName>
</protein>
<evidence type="ECO:0000313" key="8">
    <source>
        <dbReference type="EMBL" id="VDM46225.1"/>
    </source>
</evidence>
<name>A0A183V2D6_TOXCA</name>
<feature type="transmembrane region" description="Helical" evidence="7">
    <location>
        <begin position="428"/>
        <end position="450"/>
    </location>
</feature>
<dbReference type="GO" id="GO:0016020">
    <property type="term" value="C:membrane"/>
    <property type="evidence" value="ECO:0007669"/>
    <property type="project" value="UniProtKB-SubCell"/>
</dbReference>
<feature type="transmembrane region" description="Helical" evidence="7">
    <location>
        <begin position="133"/>
        <end position="158"/>
    </location>
</feature>
<dbReference type="AlphaFoldDB" id="A0A183V2D6"/>
<evidence type="ECO:0000313" key="10">
    <source>
        <dbReference type="WBParaSite" id="TCNE_0001490601-mRNA-1"/>
    </source>
</evidence>
<reference evidence="8 9" key="2">
    <citation type="submission" date="2018-11" db="EMBL/GenBank/DDBJ databases">
        <authorList>
            <consortium name="Pathogen Informatics"/>
        </authorList>
    </citation>
    <scope>NUCLEOTIDE SEQUENCE [LARGE SCALE GENOMIC DNA]</scope>
</reference>
<dbReference type="EMBL" id="UYWY01022515">
    <property type="protein sequence ID" value="VDM46225.1"/>
    <property type="molecule type" value="Genomic_DNA"/>
</dbReference>
<keyword evidence="5 7" id="KW-0472">Membrane</keyword>
<gene>
    <name evidence="8" type="ORF">TCNE_LOCUS14904</name>
</gene>
<evidence type="ECO:0000256" key="1">
    <source>
        <dbReference type="ARBA" id="ARBA00004141"/>
    </source>
</evidence>
<proteinExistence type="inferred from homology"/>
<feature type="transmembrane region" description="Helical" evidence="7">
    <location>
        <begin position="170"/>
        <end position="189"/>
    </location>
</feature>
<comment type="subcellular location">
    <subcellularLocation>
        <location evidence="1">Membrane</location>
        <topology evidence="1">Multi-pass membrane protein</topology>
    </subcellularLocation>
</comment>
<dbReference type="InterPro" id="IPR019395">
    <property type="entry name" value="Transmembrane_161A/B"/>
</dbReference>
<evidence type="ECO:0000313" key="9">
    <source>
        <dbReference type="Proteomes" id="UP000050794"/>
    </source>
</evidence>
<dbReference type="PANTHER" id="PTHR13624:SF6">
    <property type="entry name" value="EMEI"/>
    <property type="match status" value="1"/>
</dbReference>
<keyword evidence="4 7" id="KW-1133">Transmembrane helix</keyword>
<accession>A0A183V2D6</accession>
<dbReference type="WBParaSite" id="TCNE_0001490601-mRNA-1">
    <property type="protein sequence ID" value="TCNE_0001490601-mRNA-1"/>
    <property type="gene ID" value="TCNE_0001490601"/>
</dbReference>
<feature type="transmembrane region" description="Helical" evidence="7">
    <location>
        <begin position="363"/>
        <end position="388"/>
    </location>
</feature>